<proteinExistence type="inferred from homology"/>
<keyword evidence="6" id="KW-0732">Signal</keyword>
<dbReference type="GO" id="GO:0005634">
    <property type="term" value="C:nucleus"/>
    <property type="evidence" value="ECO:0007669"/>
    <property type="project" value="TreeGrafter"/>
</dbReference>
<dbReference type="EMBL" id="JALNTZ010000005">
    <property type="protein sequence ID" value="KAJ3653030.1"/>
    <property type="molecule type" value="Genomic_DNA"/>
</dbReference>
<evidence type="ECO:0000259" key="7">
    <source>
        <dbReference type="SMART" id="SM00477"/>
    </source>
</evidence>
<gene>
    <name evidence="9" type="ORF">Zmor_018948</name>
</gene>
<comment type="similarity">
    <text evidence="1">Belongs to the DNA/RNA non-specific endonuclease family.</text>
</comment>
<comment type="caution">
    <text evidence="9">The sequence shown here is derived from an EMBL/GenBank/DDBJ whole genome shotgun (WGS) entry which is preliminary data.</text>
</comment>
<evidence type="ECO:0000256" key="4">
    <source>
        <dbReference type="PIRSR" id="PIRSR640255-1"/>
    </source>
</evidence>
<reference evidence="9" key="1">
    <citation type="journal article" date="2023" name="G3 (Bethesda)">
        <title>Whole genome assemblies of Zophobas morio and Tenebrio molitor.</title>
        <authorList>
            <person name="Kaur S."/>
            <person name="Stinson S.A."/>
            <person name="diCenzo G.C."/>
        </authorList>
    </citation>
    <scope>NUCLEOTIDE SEQUENCE</scope>
    <source>
        <strain evidence="9">QUZm001</strain>
    </source>
</reference>
<dbReference type="GO" id="GO:0006309">
    <property type="term" value="P:apoptotic DNA fragmentation"/>
    <property type="evidence" value="ECO:0007669"/>
    <property type="project" value="TreeGrafter"/>
</dbReference>
<feature type="active site" description="Proton acceptor" evidence="4">
    <location>
        <position position="130"/>
    </location>
</feature>
<dbReference type="AlphaFoldDB" id="A0AA38MDM6"/>
<feature type="binding site" evidence="5">
    <location>
        <position position="160"/>
    </location>
    <ligand>
        <name>Mg(2+)</name>
        <dbReference type="ChEBI" id="CHEBI:18420"/>
        <note>catalytic</note>
    </ligand>
</feature>
<accession>A0AA38MDM6</accession>
<evidence type="ECO:0008006" key="11">
    <source>
        <dbReference type="Google" id="ProtNLM"/>
    </source>
</evidence>
<evidence type="ECO:0000313" key="10">
    <source>
        <dbReference type="Proteomes" id="UP001168821"/>
    </source>
</evidence>
<dbReference type="SMART" id="SM00892">
    <property type="entry name" value="Endonuclease_NS"/>
    <property type="match status" value="1"/>
</dbReference>
<keyword evidence="10" id="KW-1185">Reference proteome</keyword>
<dbReference type="Pfam" id="PF01223">
    <property type="entry name" value="Endonuclease_NS"/>
    <property type="match status" value="1"/>
</dbReference>
<dbReference type="InterPro" id="IPR020821">
    <property type="entry name" value="ENPP1-3/EXOG-like_nuc-like"/>
</dbReference>
<feature type="chain" id="PRO_5041457932" description="Endonuclease" evidence="6">
    <location>
        <begin position="24"/>
        <end position="284"/>
    </location>
</feature>
<keyword evidence="2" id="KW-0540">Nuclease</keyword>
<feature type="domain" description="DNA/RNA non-specific endonuclease/pyrophosphatase/phosphodiesterase" evidence="8">
    <location>
        <begin position="68"/>
        <end position="266"/>
    </location>
</feature>
<feature type="domain" description="ENPP1-3/EXOG-like endonuclease/phosphodiesterase" evidence="7">
    <location>
        <begin position="74"/>
        <end position="266"/>
    </location>
</feature>
<dbReference type="GO" id="GO:0000014">
    <property type="term" value="F:single-stranded DNA endodeoxyribonuclease activity"/>
    <property type="evidence" value="ECO:0007669"/>
    <property type="project" value="TreeGrafter"/>
</dbReference>
<dbReference type="InterPro" id="IPR001604">
    <property type="entry name" value="Endo_G_ENPP1-like_dom"/>
</dbReference>
<keyword evidence="3" id="KW-0255">Endonuclease</keyword>
<organism evidence="9 10">
    <name type="scientific">Zophobas morio</name>
    <dbReference type="NCBI Taxonomy" id="2755281"/>
    <lineage>
        <taxon>Eukaryota</taxon>
        <taxon>Metazoa</taxon>
        <taxon>Ecdysozoa</taxon>
        <taxon>Arthropoda</taxon>
        <taxon>Hexapoda</taxon>
        <taxon>Insecta</taxon>
        <taxon>Pterygota</taxon>
        <taxon>Neoptera</taxon>
        <taxon>Endopterygota</taxon>
        <taxon>Coleoptera</taxon>
        <taxon>Polyphaga</taxon>
        <taxon>Cucujiformia</taxon>
        <taxon>Tenebrionidae</taxon>
        <taxon>Zophobas</taxon>
    </lineage>
</organism>
<dbReference type="PANTHER" id="PTHR13966:SF17">
    <property type="entry name" value="ENDONUCLEASE-RELATED"/>
    <property type="match status" value="1"/>
</dbReference>
<protein>
    <recommendedName>
        <fullName evidence="11">Endonuclease</fullName>
    </recommendedName>
</protein>
<evidence type="ECO:0000256" key="1">
    <source>
        <dbReference type="ARBA" id="ARBA00010052"/>
    </source>
</evidence>
<dbReference type="Gene3D" id="3.40.570.10">
    <property type="entry name" value="Extracellular Endonuclease, subunit A"/>
    <property type="match status" value="1"/>
</dbReference>
<evidence type="ECO:0000256" key="3">
    <source>
        <dbReference type="ARBA" id="ARBA00022759"/>
    </source>
</evidence>
<sequence length="284" mass="32438">MFRFVSVLLICLVLSAPSTPCNSKTTSGQNHNSSVSTIKESYDAKATNKSCNYGRGKIIDIGITKGNFTPKIHVCFDNTTHRTFWTKHYLGRTNTSNSTDGRTSWSKDFFYKFNPDKIYKKVSNNSDRGHLSPRADFNTDIERKMTYYYINAAPQASNLNRGKWRWIEEEVRARANKESSPVKVITGSGGVLFAFNMYNYTYPEYFFKIVVFKNGQNEVFVGVNNATAAVTTESPFKQSLCKNVIPFCGCFGYSEGIVYCCKLDKDLMQRFGLEKDDVDYKERW</sequence>
<dbReference type="InterPro" id="IPR040255">
    <property type="entry name" value="Non-specific_endonuclease"/>
</dbReference>
<dbReference type="SMART" id="SM00477">
    <property type="entry name" value="NUC"/>
    <property type="match status" value="1"/>
</dbReference>
<keyword evidence="5" id="KW-0479">Metal-binding</keyword>
<evidence type="ECO:0000256" key="2">
    <source>
        <dbReference type="ARBA" id="ARBA00022722"/>
    </source>
</evidence>
<evidence type="ECO:0000259" key="8">
    <source>
        <dbReference type="SMART" id="SM00892"/>
    </source>
</evidence>
<dbReference type="GO" id="GO:0003676">
    <property type="term" value="F:nucleic acid binding"/>
    <property type="evidence" value="ECO:0007669"/>
    <property type="project" value="InterPro"/>
</dbReference>
<dbReference type="GO" id="GO:0004521">
    <property type="term" value="F:RNA endonuclease activity"/>
    <property type="evidence" value="ECO:0007669"/>
    <property type="project" value="TreeGrafter"/>
</dbReference>
<dbReference type="InterPro" id="IPR044929">
    <property type="entry name" value="DNA/RNA_non-sp_Endonuclease_sf"/>
</dbReference>
<dbReference type="Proteomes" id="UP001168821">
    <property type="component" value="Unassembled WGS sequence"/>
</dbReference>
<dbReference type="InterPro" id="IPR044925">
    <property type="entry name" value="His-Me_finger_sf"/>
</dbReference>
<dbReference type="GO" id="GO:0005743">
    <property type="term" value="C:mitochondrial inner membrane"/>
    <property type="evidence" value="ECO:0007669"/>
    <property type="project" value="TreeGrafter"/>
</dbReference>
<evidence type="ECO:0000313" key="9">
    <source>
        <dbReference type="EMBL" id="KAJ3653030.1"/>
    </source>
</evidence>
<name>A0AA38MDM6_9CUCU</name>
<evidence type="ECO:0000256" key="5">
    <source>
        <dbReference type="PIRSR" id="PIRSR640255-2"/>
    </source>
</evidence>
<evidence type="ECO:0000256" key="6">
    <source>
        <dbReference type="SAM" id="SignalP"/>
    </source>
</evidence>
<feature type="signal peptide" evidence="6">
    <location>
        <begin position="1"/>
        <end position="23"/>
    </location>
</feature>
<keyword evidence="3" id="KW-0378">Hydrolase</keyword>
<dbReference type="GO" id="GO:0046872">
    <property type="term" value="F:metal ion binding"/>
    <property type="evidence" value="ECO:0007669"/>
    <property type="project" value="UniProtKB-KW"/>
</dbReference>
<dbReference type="PANTHER" id="PTHR13966">
    <property type="entry name" value="ENDONUCLEASE RELATED"/>
    <property type="match status" value="1"/>
</dbReference>
<dbReference type="SUPFAM" id="SSF54060">
    <property type="entry name" value="His-Me finger endonucleases"/>
    <property type="match status" value="1"/>
</dbReference>